<feature type="region of interest" description="Disordered" evidence="3">
    <location>
        <begin position="339"/>
        <end position="360"/>
    </location>
</feature>
<accession>A0ABX1VB19</accession>
<feature type="domain" description="NodB homology" evidence="4">
    <location>
        <begin position="145"/>
        <end position="360"/>
    </location>
</feature>
<evidence type="ECO:0000256" key="3">
    <source>
        <dbReference type="SAM" id="MobiDB-lite"/>
    </source>
</evidence>
<dbReference type="Pfam" id="PF01522">
    <property type="entry name" value="Polysacc_deac_1"/>
    <property type="match status" value="1"/>
</dbReference>
<name>A0ABX1VB19_9PLAN</name>
<dbReference type="InterPro" id="IPR011330">
    <property type="entry name" value="Glyco_hydro/deAcase_b/a-brl"/>
</dbReference>
<evidence type="ECO:0000259" key="4">
    <source>
        <dbReference type="PROSITE" id="PS51677"/>
    </source>
</evidence>
<evidence type="ECO:0000256" key="1">
    <source>
        <dbReference type="ARBA" id="ARBA00004613"/>
    </source>
</evidence>
<organism evidence="5 6">
    <name type="scientific">Alienimonas chondri</name>
    <dbReference type="NCBI Taxonomy" id="2681879"/>
    <lineage>
        <taxon>Bacteria</taxon>
        <taxon>Pseudomonadati</taxon>
        <taxon>Planctomycetota</taxon>
        <taxon>Planctomycetia</taxon>
        <taxon>Planctomycetales</taxon>
        <taxon>Planctomycetaceae</taxon>
        <taxon>Alienimonas</taxon>
    </lineage>
</organism>
<protein>
    <recommendedName>
        <fullName evidence="4">NodB homology domain-containing protein</fullName>
    </recommendedName>
</protein>
<gene>
    <name evidence="5" type="ORF">LzC2_06060</name>
</gene>
<evidence type="ECO:0000313" key="5">
    <source>
        <dbReference type="EMBL" id="NNJ24548.1"/>
    </source>
</evidence>
<dbReference type="PROSITE" id="PS51677">
    <property type="entry name" value="NODB"/>
    <property type="match status" value="1"/>
</dbReference>
<proteinExistence type="predicted"/>
<comment type="caution">
    <text evidence="5">The sequence shown here is derived from an EMBL/GenBank/DDBJ whole genome shotgun (WGS) entry which is preliminary data.</text>
</comment>
<dbReference type="Proteomes" id="UP000609651">
    <property type="component" value="Unassembled WGS sequence"/>
</dbReference>
<dbReference type="Gene3D" id="3.20.20.370">
    <property type="entry name" value="Glycoside hydrolase/deacetylase"/>
    <property type="match status" value="1"/>
</dbReference>
<evidence type="ECO:0000313" key="6">
    <source>
        <dbReference type="Proteomes" id="UP000609651"/>
    </source>
</evidence>
<dbReference type="PANTHER" id="PTHR34216:SF3">
    <property type="entry name" value="POLY-BETA-1,6-N-ACETYL-D-GLUCOSAMINE N-DEACETYLASE"/>
    <property type="match status" value="1"/>
</dbReference>
<dbReference type="SUPFAM" id="SSF88713">
    <property type="entry name" value="Glycoside hydrolase/deacetylase"/>
    <property type="match status" value="1"/>
</dbReference>
<evidence type="ECO:0000256" key="2">
    <source>
        <dbReference type="ARBA" id="ARBA00022729"/>
    </source>
</evidence>
<reference evidence="5 6" key="1">
    <citation type="journal article" date="2020" name="Syst. Appl. Microbiol.">
        <title>Alienimonas chondri sp. nov., a novel planctomycete isolated from the biofilm of the red alga Chondrus crispus.</title>
        <authorList>
            <person name="Vitorino I."/>
            <person name="Albuquerque L."/>
            <person name="Wiegand S."/>
            <person name="Kallscheuer N."/>
            <person name="da Costa M.S."/>
            <person name="Lobo-da-Cunha A."/>
            <person name="Jogler C."/>
            <person name="Lage O.M."/>
        </authorList>
    </citation>
    <scope>NUCLEOTIDE SEQUENCE [LARGE SCALE GENOMIC DNA]</scope>
    <source>
        <strain evidence="5 6">LzC2</strain>
    </source>
</reference>
<dbReference type="InterPro" id="IPR002509">
    <property type="entry name" value="NODB_dom"/>
</dbReference>
<keyword evidence="6" id="KW-1185">Reference proteome</keyword>
<dbReference type="PANTHER" id="PTHR34216">
    <property type="match status" value="1"/>
</dbReference>
<sequence length="360" mass="38506">MLSAAPLDNPPSARIAGAGPGDGGPSNAASEVLRAARSALTAPDSTTLRFPTDNPPPPRAAKLRNWLTPRLALPAGPLANRTPGTGALMYHRFADPVSGLPEPTWNVPPALLRTQLAGLLSRGYRAVRLEEVLDRIAAGEPADPKSFVVTIDDGYLNNLTQGLPIFEELRVPVTLFVATGYVGTPCPYPFDDWAGKGHPHAPRESWAAMNRGELRRFAESEFVSLGVHTHTHQDFRGRPDLFAADLAESCRVLRSGFGIERPAFAFPYGTRQRGFSGGELKAAVARTPVSCALTTEDERIRADSDRFDLGRFTATSADTAATLAAKLDGRFGALKRALHRNHRSTPTASTAAAKPCGGRS</sequence>
<dbReference type="EMBL" id="WTPX01000011">
    <property type="protein sequence ID" value="NNJ24548.1"/>
    <property type="molecule type" value="Genomic_DNA"/>
</dbReference>
<keyword evidence="2" id="KW-0732">Signal</keyword>
<feature type="compositionally biased region" description="Low complexity" evidence="3">
    <location>
        <begin position="344"/>
        <end position="353"/>
    </location>
</feature>
<comment type="subcellular location">
    <subcellularLocation>
        <location evidence="1">Secreted</location>
    </subcellularLocation>
</comment>
<dbReference type="InterPro" id="IPR051398">
    <property type="entry name" value="Polysacch_Deacetylase"/>
</dbReference>
<feature type="region of interest" description="Disordered" evidence="3">
    <location>
        <begin position="1"/>
        <end position="29"/>
    </location>
</feature>